<dbReference type="AlphaFoldDB" id="D1NU02"/>
<keyword evidence="2" id="KW-0812">Transmembrane</keyword>
<evidence type="ECO:0000256" key="2">
    <source>
        <dbReference type="SAM" id="Phobius"/>
    </source>
</evidence>
<dbReference type="Pfam" id="PF13829">
    <property type="entry name" value="DUF4191"/>
    <property type="match status" value="1"/>
</dbReference>
<dbReference type="InterPro" id="IPR025445">
    <property type="entry name" value="DUF4191"/>
</dbReference>
<keyword evidence="6" id="KW-1185">Reference proteome</keyword>
<dbReference type="OrthoDB" id="8479889at2"/>
<comment type="caution">
    <text evidence="3">The sequence shown here is derived from an EMBL/GenBank/DDBJ whole genome shotgun (WGS) entry which is preliminary data.</text>
</comment>
<dbReference type="Proteomes" id="UP000029074">
    <property type="component" value="Unassembled WGS sequence"/>
</dbReference>
<reference evidence="4 6" key="2">
    <citation type="submission" date="2014-03" db="EMBL/GenBank/DDBJ databases">
        <title>Genomics of Bifidobacteria.</title>
        <authorList>
            <person name="Ventura M."/>
            <person name="Milani C."/>
            <person name="Lugli G.A."/>
        </authorList>
    </citation>
    <scope>NUCLEOTIDE SEQUENCE [LARGE SCALE GENOMIC DNA]</scope>
    <source>
        <strain evidence="4 6">LMG 11596</strain>
    </source>
</reference>
<sequence length="264" mass="29911">MAQQKPTSEKKPKKNGMFKQIVQIYKFTQREDKSLPWLLGVAFACPIIGFIVLALIFHWSWIGWIASILLGIMLGFLLFTIVLTNRADKVGYRQLEGQPGAAVSVLNNMQKAGFTFPQEPVWVDPRTQAAVWRGTGYGGIYLVGEGDYGQVMRAMDRQEKQIKGVTAGSHIPIYRIAVGTGPKQVRLKDLRRTIVKKKSYVPTDHKNAAMKKMHSKRRFMMTKDQLATLNDRLRTLQRKQGYGIPKGIDPMHPGKVSRRAMRGR</sequence>
<accession>D1NU02</accession>
<dbReference type="Proteomes" id="UP000003656">
    <property type="component" value="Unassembled WGS sequence"/>
</dbReference>
<feature type="region of interest" description="Disordered" evidence="1">
    <location>
        <begin position="242"/>
        <end position="264"/>
    </location>
</feature>
<dbReference type="eggNOG" id="ENOG502ZBYU">
    <property type="taxonomic scope" value="Bacteria"/>
</dbReference>
<dbReference type="EMBL" id="ABXB03000002">
    <property type="protein sequence ID" value="EFA23206.1"/>
    <property type="molecule type" value="Genomic_DNA"/>
</dbReference>
<keyword evidence="2" id="KW-1133">Transmembrane helix</keyword>
<evidence type="ECO:0000313" key="6">
    <source>
        <dbReference type="Proteomes" id="UP000029074"/>
    </source>
</evidence>
<protein>
    <submittedName>
        <fullName evidence="4">Membrane protein</fullName>
    </submittedName>
</protein>
<evidence type="ECO:0000313" key="3">
    <source>
        <dbReference type="EMBL" id="EFA23206.1"/>
    </source>
</evidence>
<reference evidence="3 5" key="1">
    <citation type="submission" date="2009-11" db="EMBL/GenBank/DDBJ databases">
        <authorList>
            <person name="Weinstock G."/>
            <person name="Sodergren E."/>
            <person name="Clifton S."/>
            <person name="Fulton L."/>
            <person name="Fulton B."/>
            <person name="Courtney L."/>
            <person name="Fronick C."/>
            <person name="Harrison M."/>
            <person name="Strong C."/>
            <person name="Farmer C."/>
            <person name="Delahaunty K."/>
            <person name="Markovic C."/>
            <person name="Hall O."/>
            <person name="Minx P."/>
            <person name="Tomlinson C."/>
            <person name="Mitreva M."/>
            <person name="Nelson J."/>
            <person name="Hou S."/>
            <person name="Wollam A."/>
            <person name="Pepin K.H."/>
            <person name="Johnson M."/>
            <person name="Bhonagiri V."/>
            <person name="Nash W.E."/>
            <person name="Warren W."/>
            <person name="Chinwalla A."/>
            <person name="Mardis E.R."/>
            <person name="Wilson R.K."/>
        </authorList>
    </citation>
    <scope>NUCLEOTIDE SEQUENCE [LARGE SCALE GENOMIC DNA]</scope>
    <source>
        <strain evidence="3 5">DSM 20093</strain>
    </source>
</reference>
<evidence type="ECO:0000256" key="1">
    <source>
        <dbReference type="SAM" id="MobiDB-lite"/>
    </source>
</evidence>
<organism evidence="3 5">
    <name type="scientific">Bifidobacterium gallicum DSM 20093 = LMG 11596</name>
    <dbReference type="NCBI Taxonomy" id="561180"/>
    <lineage>
        <taxon>Bacteria</taxon>
        <taxon>Bacillati</taxon>
        <taxon>Actinomycetota</taxon>
        <taxon>Actinomycetes</taxon>
        <taxon>Bifidobacteriales</taxon>
        <taxon>Bifidobacteriaceae</taxon>
        <taxon>Bifidobacterium</taxon>
    </lineage>
</organism>
<keyword evidence="2" id="KW-0472">Membrane</keyword>
<feature type="transmembrane region" description="Helical" evidence="2">
    <location>
        <begin position="35"/>
        <end position="56"/>
    </location>
</feature>
<proteinExistence type="predicted"/>
<evidence type="ECO:0000313" key="5">
    <source>
        <dbReference type="Proteomes" id="UP000003656"/>
    </source>
</evidence>
<gene>
    <name evidence="4" type="ORF">BGLCM_1164</name>
    <name evidence="3" type="ORF">BIFGAL_03323</name>
</gene>
<feature type="compositionally biased region" description="Basic residues" evidence="1">
    <location>
        <begin position="255"/>
        <end position="264"/>
    </location>
</feature>
<evidence type="ECO:0000313" key="4">
    <source>
        <dbReference type="EMBL" id="KFI58868.1"/>
    </source>
</evidence>
<dbReference type="EMBL" id="JGYW01000005">
    <property type="protein sequence ID" value="KFI58868.1"/>
    <property type="molecule type" value="Genomic_DNA"/>
</dbReference>
<feature type="transmembrane region" description="Helical" evidence="2">
    <location>
        <begin position="62"/>
        <end position="83"/>
    </location>
</feature>
<dbReference type="RefSeq" id="WP_006294767.1">
    <property type="nucleotide sequence ID" value="NZ_ABXB03000002.1"/>
</dbReference>
<name>D1NU02_9BIFI</name>
<dbReference type="STRING" id="561180.BIFGAL_03323"/>